<protein>
    <submittedName>
        <fullName evidence="2">Uncharacterized protein</fullName>
    </submittedName>
</protein>
<accession>A0A916LFQ1</accession>
<evidence type="ECO:0000256" key="1">
    <source>
        <dbReference type="SAM" id="MobiDB-lite"/>
    </source>
</evidence>
<feature type="region of interest" description="Disordered" evidence="1">
    <location>
        <begin position="31"/>
        <end position="52"/>
    </location>
</feature>
<proteinExistence type="predicted"/>
<organism evidence="2 3">
    <name type="scientific">Mycobacterium tuberculosis</name>
    <dbReference type="NCBI Taxonomy" id="1773"/>
    <lineage>
        <taxon>Bacteria</taxon>
        <taxon>Bacillati</taxon>
        <taxon>Actinomycetota</taxon>
        <taxon>Actinomycetes</taxon>
        <taxon>Mycobacteriales</taxon>
        <taxon>Mycobacteriaceae</taxon>
        <taxon>Mycobacterium</taxon>
        <taxon>Mycobacterium tuberculosis complex</taxon>
    </lineage>
</organism>
<gene>
    <name evidence="2" type="ORF">ERS007739_04620</name>
</gene>
<dbReference type="AlphaFoldDB" id="A0A916LFQ1"/>
<evidence type="ECO:0000313" key="2">
    <source>
        <dbReference type="EMBL" id="CPA46222.1"/>
    </source>
</evidence>
<sequence>MIARVRRTSQQVDGMGYRDWAGIARLADDADEPVLGDRTGSPSPLDLPGDPRSGALVVDVIAVQQRQ</sequence>
<comment type="caution">
    <text evidence="2">The sequence shown here is derived from an EMBL/GenBank/DDBJ whole genome shotgun (WGS) entry which is preliminary data.</text>
</comment>
<name>A0A916LFQ1_MYCTX</name>
<reference evidence="3" key="1">
    <citation type="submission" date="2015-03" db="EMBL/GenBank/DDBJ databases">
        <authorList>
            <consortium name="Pathogen Informatics"/>
        </authorList>
    </citation>
    <scope>NUCLEOTIDE SEQUENCE [LARGE SCALE GENOMIC DNA]</scope>
    <source>
        <strain evidence="3">N09902308</strain>
    </source>
</reference>
<dbReference type="Proteomes" id="UP000039021">
    <property type="component" value="Unassembled WGS sequence"/>
</dbReference>
<dbReference type="EMBL" id="CSBK01002991">
    <property type="protein sequence ID" value="CPA46222.1"/>
    <property type="molecule type" value="Genomic_DNA"/>
</dbReference>
<evidence type="ECO:0000313" key="3">
    <source>
        <dbReference type="Proteomes" id="UP000039021"/>
    </source>
</evidence>